<accession>A0ABN9PLJ8</accession>
<feature type="non-terminal residue" evidence="1">
    <location>
        <position position="94"/>
    </location>
</feature>
<reference evidence="1" key="1">
    <citation type="submission" date="2023-10" db="EMBL/GenBank/DDBJ databases">
        <authorList>
            <person name="Chen Y."/>
            <person name="Shah S."/>
            <person name="Dougan E. K."/>
            <person name="Thang M."/>
            <person name="Chan C."/>
        </authorList>
    </citation>
    <scope>NUCLEOTIDE SEQUENCE [LARGE SCALE GENOMIC DNA]</scope>
</reference>
<dbReference type="Proteomes" id="UP001189429">
    <property type="component" value="Unassembled WGS sequence"/>
</dbReference>
<keyword evidence="2" id="KW-1185">Reference proteome</keyword>
<name>A0ABN9PLJ8_9DINO</name>
<proteinExistence type="predicted"/>
<gene>
    <name evidence="1" type="ORF">PCOR1329_LOCUS2868</name>
</gene>
<evidence type="ECO:0000313" key="1">
    <source>
        <dbReference type="EMBL" id="CAK0792217.1"/>
    </source>
</evidence>
<protein>
    <submittedName>
        <fullName evidence="1">Uncharacterized protein</fullName>
    </submittedName>
</protein>
<comment type="caution">
    <text evidence="1">The sequence shown here is derived from an EMBL/GenBank/DDBJ whole genome shotgun (WGS) entry which is preliminary data.</text>
</comment>
<feature type="non-terminal residue" evidence="1">
    <location>
        <position position="1"/>
    </location>
</feature>
<dbReference type="EMBL" id="CAUYUJ010000727">
    <property type="protein sequence ID" value="CAK0792217.1"/>
    <property type="molecule type" value="Genomic_DNA"/>
</dbReference>
<sequence>DWPDGLGVRLALGALHHRSSHGRRRTREALEENRRGFTTKRMWDSPLEFLCPWSTMIALSMSKCTMWSKLIMRLFRIVGSQTGNRQICMISLSL</sequence>
<evidence type="ECO:0000313" key="2">
    <source>
        <dbReference type="Proteomes" id="UP001189429"/>
    </source>
</evidence>
<organism evidence="1 2">
    <name type="scientific">Prorocentrum cordatum</name>
    <dbReference type="NCBI Taxonomy" id="2364126"/>
    <lineage>
        <taxon>Eukaryota</taxon>
        <taxon>Sar</taxon>
        <taxon>Alveolata</taxon>
        <taxon>Dinophyceae</taxon>
        <taxon>Prorocentrales</taxon>
        <taxon>Prorocentraceae</taxon>
        <taxon>Prorocentrum</taxon>
    </lineage>
</organism>